<comment type="caution">
    <text evidence="1">The sequence shown here is derived from an EMBL/GenBank/DDBJ whole genome shotgun (WGS) entry which is preliminary data.</text>
</comment>
<gene>
    <name evidence="1" type="ORF">QFC19_000645</name>
</gene>
<proteinExistence type="predicted"/>
<organism evidence="1 2">
    <name type="scientific">Naganishia cerealis</name>
    <dbReference type="NCBI Taxonomy" id="610337"/>
    <lineage>
        <taxon>Eukaryota</taxon>
        <taxon>Fungi</taxon>
        <taxon>Dikarya</taxon>
        <taxon>Basidiomycota</taxon>
        <taxon>Agaricomycotina</taxon>
        <taxon>Tremellomycetes</taxon>
        <taxon>Filobasidiales</taxon>
        <taxon>Filobasidiaceae</taxon>
        <taxon>Naganishia</taxon>
    </lineage>
</organism>
<accession>A0ACC2WMU1</accession>
<dbReference type="EMBL" id="JASBWR010000004">
    <property type="protein sequence ID" value="KAJ9112625.1"/>
    <property type="molecule type" value="Genomic_DNA"/>
</dbReference>
<keyword evidence="2" id="KW-1185">Reference proteome</keyword>
<name>A0ACC2WMU1_9TREE</name>
<protein>
    <submittedName>
        <fullName evidence="1">Uncharacterized protein</fullName>
    </submittedName>
</protein>
<reference evidence="1" key="1">
    <citation type="submission" date="2023-04" db="EMBL/GenBank/DDBJ databases">
        <title>Draft Genome sequencing of Naganishia species isolated from polar environments using Oxford Nanopore Technology.</title>
        <authorList>
            <person name="Leo P."/>
            <person name="Venkateswaran K."/>
        </authorList>
    </citation>
    <scope>NUCLEOTIDE SEQUENCE</scope>
    <source>
        <strain evidence="1">MNA-CCFEE 5261</strain>
    </source>
</reference>
<dbReference type="Proteomes" id="UP001241377">
    <property type="component" value="Unassembled WGS sequence"/>
</dbReference>
<sequence length="397" mass="44917">MPSIRARLAAAAIGWKYSDRKHASEQGILDGVRDSWARETSDEVVPTSAEERFASKGSDEKWQVFHIRPRTEPVQVGKVVVYFHGDTSPRRLETNAPFLRNRSLYSPSEHLGAPLSDTSLTLSSPPCAQMQDRHWIFIQKLADELKCDVIVPIYTLAPLATGTSCIQTCIELLAHLERDDVRYRGKQFVLCGDSAGGWIALRVLLALIERYTGKVTFRDRHDKVHVSDIKLKQPEDFDYKAILDSVSDVLMISPVVDANDPWLSKNIIDVAGRLWSYGPSLAYPSFDFGVPEERKALPIEHDEKTGSLPDLDQPAFSPVNGLDILHEYKACLEKVKFTTFIGTHDILYPQNVRMQERLETLGANSDLHVYEGLFHVFPLLPWLPESMDAFEKIRKLF</sequence>
<evidence type="ECO:0000313" key="2">
    <source>
        <dbReference type="Proteomes" id="UP001241377"/>
    </source>
</evidence>
<evidence type="ECO:0000313" key="1">
    <source>
        <dbReference type="EMBL" id="KAJ9112625.1"/>
    </source>
</evidence>